<accession>A0A0F9JA75</accession>
<gene>
    <name evidence="1" type="ORF">LCGC14_1848970</name>
</gene>
<feature type="non-terminal residue" evidence="1">
    <location>
        <position position="28"/>
    </location>
</feature>
<evidence type="ECO:0000313" key="1">
    <source>
        <dbReference type="EMBL" id="KKL95997.1"/>
    </source>
</evidence>
<dbReference type="AlphaFoldDB" id="A0A0F9JA75"/>
<proteinExistence type="predicted"/>
<protein>
    <submittedName>
        <fullName evidence="1">Uncharacterized protein</fullName>
    </submittedName>
</protein>
<dbReference type="EMBL" id="LAZR01018546">
    <property type="protein sequence ID" value="KKL95997.1"/>
    <property type="molecule type" value="Genomic_DNA"/>
</dbReference>
<organism evidence="1">
    <name type="scientific">marine sediment metagenome</name>
    <dbReference type="NCBI Taxonomy" id="412755"/>
    <lineage>
        <taxon>unclassified sequences</taxon>
        <taxon>metagenomes</taxon>
        <taxon>ecological metagenomes</taxon>
    </lineage>
</organism>
<name>A0A0F9JA75_9ZZZZ</name>
<sequence>MTTLYELSGAWQLLENLEADTGDFGKAL</sequence>
<reference evidence="1" key="1">
    <citation type="journal article" date="2015" name="Nature">
        <title>Complex archaea that bridge the gap between prokaryotes and eukaryotes.</title>
        <authorList>
            <person name="Spang A."/>
            <person name="Saw J.H."/>
            <person name="Jorgensen S.L."/>
            <person name="Zaremba-Niedzwiedzka K."/>
            <person name="Martijn J."/>
            <person name="Lind A.E."/>
            <person name="van Eijk R."/>
            <person name="Schleper C."/>
            <person name="Guy L."/>
            <person name="Ettema T.J."/>
        </authorList>
    </citation>
    <scope>NUCLEOTIDE SEQUENCE</scope>
</reference>
<comment type="caution">
    <text evidence="1">The sequence shown here is derived from an EMBL/GenBank/DDBJ whole genome shotgun (WGS) entry which is preliminary data.</text>
</comment>